<feature type="transmembrane region" description="Helical" evidence="1">
    <location>
        <begin position="33"/>
        <end position="48"/>
    </location>
</feature>
<dbReference type="EMBL" id="FUZT01000017">
    <property type="protein sequence ID" value="SKC88484.1"/>
    <property type="molecule type" value="Genomic_DNA"/>
</dbReference>
<protein>
    <submittedName>
        <fullName evidence="3">Glyoxylase, beta-lactamase superfamily II</fullName>
    </submittedName>
</protein>
<gene>
    <name evidence="3" type="ORF">SAMN02194393_04888</name>
</gene>
<keyword evidence="1" id="KW-0472">Membrane</keyword>
<dbReference type="InterPro" id="IPR036866">
    <property type="entry name" value="RibonucZ/Hydroxyglut_hydro"/>
</dbReference>
<dbReference type="Gene3D" id="3.60.15.10">
    <property type="entry name" value="Ribonuclease Z/Hydroxyacylglutathione hydrolase-like"/>
    <property type="match status" value="1"/>
</dbReference>
<dbReference type="STRING" id="36842.SAMN02194393_04888"/>
<evidence type="ECO:0000259" key="2">
    <source>
        <dbReference type="SMART" id="SM00849"/>
    </source>
</evidence>
<proteinExistence type="predicted"/>
<evidence type="ECO:0000313" key="3">
    <source>
        <dbReference type="EMBL" id="SKC88484.1"/>
    </source>
</evidence>
<evidence type="ECO:0000313" key="4">
    <source>
        <dbReference type="Proteomes" id="UP000190285"/>
    </source>
</evidence>
<keyword evidence="1" id="KW-0812">Transmembrane</keyword>
<feature type="transmembrane region" description="Helical" evidence="1">
    <location>
        <begin position="10"/>
        <end position="27"/>
    </location>
</feature>
<dbReference type="PANTHER" id="PTHR42951">
    <property type="entry name" value="METALLO-BETA-LACTAMASE DOMAIN-CONTAINING"/>
    <property type="match status" value="1"/>
</dbReference>
<dbReference type="PANTHER" id="PTHR42951:SF22">
    <property type="entry name" value="METALLO BETA-LACTAMASE SUPERFAMILY LIPOPROTEIN"/>
    <property type="match status" value="1"/>
</dbReference>
<dbReference type="SMART" id="SM00849">
    <property type="entry name" value="Lactamase_B"/>
    <property type="match status" value="1"/>
</dbReference>
<dbReference type="Proteomes" id="UP000190285">
    <property type="component" value="Unassembled WGS sequence"/>
</dbReference>
<keyword evidence="4" id="KW-1185">Reference proteome</keyword>
<feature type="domain" description="Metallo-beta-lactamase" evidence="2">
    <location>
        <begin position="103"/>
        <end position="287"/>
    </location>
</feature>
<sequence>MTKNNFKYKLFNLIMVLCILFFIYTAYKNGLNYMHICILMIVGIFLYLKRYDIIPYLSLQQPKLISKENTKIPSDEKWYDDYYTIKYIDERTIAIGEPRYWQRNYNYLIMGDEKAILFDSGPGIRDITKVVNKLTDLPVINMISHYHYDHVGNIDKFDEVYLGENQIQKQIIGKNNMIIPNKKSFWGVFEGFKPKQFRVTKVIRHGETINLGNRIIKIIEAPGHDNESIVLYDEKLNQLFAGDYLVKKGPNIMCNTYLLSTSLKDYKHSIKEILNHVKTGVIIHVAHSGNTESVNLKYKDLVDLDSFLDSVKKNNLIPKKKNINKDLFIYY</sequence>
<dbReference type="SUPFAM" id="SSF56281">
    <property type="entry name" value="Metallo-hydrolase/oxidoreductase"/>
    <property type="match status" value="1"/>
</dbReference>
<reference evidence="3 4" key="1">
    <citation type="submission" date="2017-02" db="EMBL/GenBank/DDBJ databases">
        <authorList>
            <person name="Peterson S.W."/>
        </authorList>
    </citation>
    <scope>NUCLEOTIDE SEQUENCE [LARGE SCALE GENOMIC DNA]</scope>
    <source>
        <strain evidence="3 4">M1</strain>
    </source>
</reference>
<dbReference type="Pfam" id="PF00753">
    <property type="entry name" value="Lactamase_B"/>
    <property type="match status" value="1"/>
</dbReference>
<dbReference type="RefSeq" id="WP_170917578.1">
    <property type="nucleotide sequence ID" value="NZ_FUZT01000017.1"/>
</dbReference>
<dbReference type="InterPro" id="IPR001279">
    <property type="entry name" value="Metallo-B-lactamas"/>
</dbReference>
<name>A0A1T5MKH7_9FIRM</name>
<keyword evidence="1" id="KW-1133">Transmembrane helix</keyword>
<dbReference type="InterPro" id="IPR050855">
    <property type="entry name" value="NDM-1-like"/>
</dbReference>
<evidence type="ECO:0000256" key="1">
    <source>
        <dbReference type="SAM" id="Phobius"/>
    </source>
</evidence>
<organism evidence="3 4">
    <name type="scientific">Maledivibacter halophilus</name>
    <dbReference type="NCBI Taxonomy" id="36842"/>
    <lineage>
        <taxon>Bacteria</taxon>
        <taxon>Bacillati</taxon>
        <taxon>Bacillota</taxon>
        <taxon>Clostridia</taxon>
        <taxon>Peptostreptococcales</taxon>
        <taxon>Caminicellaceae</taxon>
        <taxon>Maledivibacter</taxon>
    </lineage>
</organism>
<dbReference type="AlphaFoldDB" id="A0A1T5MKH7"/>
<accession>A0A1T5MKH7</accession>